<accession>A0A418WBH2</accession>
<dbReference type="OrthoDB" id="7376224at2"/>
<dbReference type="Proteomes" id="UP000284605">
    <property type="component" value="Unassembled WGS sequence"/>
</dbReference>
<dbReference type="EMBL" id="QYUK01000011">
    <property type="protein sequence ID" value="RJF87362.1"/>
    <property type="molecule type" value="Genomic_DNA"/>
</dbReference>
<keyword evidence="1" id="KW-0472">Membrane</keyword>
<feature type="transmembrane region" description="Helical" evidence="1">
    <location>
        <begin position="74"/>
        <end position="95"/>
    </location>
</feature>
<keyword evidence="3" id="KW-1185">Reference proteome</keyword>
<evidence type="ECO:0000313" key="3">
    <source>
        <dbReference type="Proteomes" id="UP000284605"/>
    </source>
</evidence>
<evidence type="ECO:0000256" key="1">
    <source>
        <dbReference type="SAM" id="Phobius"/>
    </source>
</evidence>
<sequence length="106" mass="11700">MLEIIQIICSIALIIITPIETGKVVKGWVRPRFKGDPSTFRASFRKQLTVFIWLGAVFFVLQLLLGFMDPGDGTNLVVKVVIGLLWAGVGITGFVSRRRIDQAPAT</sequence>
<feature type="transmembrane region" description="Helical" evidence="1">
    <location>
        <begin position="48"/>
        <end position="68"/>
    </location>
</feature>
<protein>
    <submittedName>
        <fullName evidence="2">Uncharacterized protein</fullName>
    </submittedName>
</protein>
<dbReference type="RefSeq" id="WP_119778004.1">
    <property type="nucleotide sequence ID" value="NZ_QYUK01000011.1"/>
</dbReference>
<gene>
    <name evidence="2" type="ORF">D3874_10275</name>
</gene>
<reference evidence="2 3" key="1">
    <citation type="submission" date="2018-09" db="EMBL/GenBank/DDBJ databases">
        <authorList>
            <person name="Zhu H."/>
        </authorList>
    </citation>
    <scope>NUCLEOTIDE SEQUENCE [LARGE SCALE GENOMIC DNA]</scope>
    <source>
        <strain evidence="2 3">K1W22B-8</strain>
    </source>
</reference>
<keyword evidence="1" id="KW-0812">Transmembrane</keyword>
<name>A0A418WBH2_9PROT</name>
<organism evidence="2 3">
    <name type="scientific">Oleomonas cavernae</name>
    <dbReference type="NCBI Taxonomy" id="2320859"/>
    <lineage>
        <taxon>Bacteria</taxon>
        <taxon>Pseudomonadati</taxon>
        <taxon>Pseudomonadota</taxon>
        <taxon>Alphaproteobacteria</taxon>
        <taxon>Acetobacterales</taxon>
        <taxon>Acetobacteraceae</taxon>
        <taxon>Oleomonas</taxon>
    </lineage>
</organism>
<dbReference type="AlphaFoldDB" id="A0A418WBH2"/>
<comment type="caution">
    <text evidence="2">The sequence shown here is derived from an EMBL/GenBank/DDBJ whole genome shotgun (WGS) entry which is preliminary data.</text>
</comment>
<proteinExistence type="predicted"/>
<keyword evidence="1" id="KW-1133">Transmembrane helix</keyword>
<evidence type="ECO:0000313" key="2">
    <source>
        <dbReference type="EMBL" id="RJF87362.1"/>
    </source>
</evidence>